<sequence length="333" mass="38727">MASKILVSVIVPVYNAEKYLEKCLTSICHQTLRDIEIIMINDGSQDQSLSILQNFADLDKRITVLDLENSGVSKARNIGIDHANGQFITFVDADDWLEVTMLEELYQACRLTGSNIAKCDLYWQEAEGSRQLHYPSNTYCTFSAIECLNKLFTEIGESHFGFASCKLYEKSFLDMHRLRFDEAMSFAEDTVFLTRAVLKNQSICYVPRQLYYYNVNNESSLTKKAMVNLRNNYDVLYKKLLMELLRAEVYAEVKNSFLNYQFEGLLVILHQSSTKQQMKYEMQSFLKAYPDILKVKLINRNMKQFVFLKLMKMNWFSLSSTLIYLNVKKPKVI</sequence>
<organism evidence="5 6">
    <name type="scientific">Lysinibacillus irui</name>
    <dbReference type="NCBI Taxonomy" id="2998077"/>
    <lineage>
        <taxon>Bacteria</taxon>
        <taxon>Bacillati</taxon>
        <taxon>Bacillota</taxon>
        <taxon>Bacilli</taxon>
        <taxon>Bacillales</taxon>
        <taxon>Bacillaceae</taxon>
        <taxon>Lysinibacillus</taxon>
    </lineage>
</organism>
<gene>
    <name evidence="5" type="ORF">OU989_05175</name>
</gene>
<dbReference type="PANTHER" id="PTHR22916:SF51">
    <property type="entry name" value="GLYCOSYLTRANSFERASE EPSH-RELATED"/>
    <property type="match status" value="1"/>
</dbReference>
<dbReference type="AlphaFoldDB" id="A0AAJ5RT19"/>
<dbReference type="CDD" id="cd00761">
    <property type="entry name" value="Glyco_tranf_GTA_type"/>
    <property type="match status" value="1"/>
</dbReference>
<comment type="similarity">
    <text evidence="1">Belongs to the glycosyltransferase 2 family.</text>
</comment>
<dbReference type="Gene3D" id="3.90.550.10">
    <property type="entry name" value="Spore Coat Polysaccharide Biosynthesis Protein SpsA, Chain A"/>
    <property type="match status" value="1"/>
</dbReference>
<proteinExistence type="inferred from homology"/>
<reference evidence="5" key="1">
    <citation type="submission" date="2022-11" db="EMBL/GenBank/DDBJ databases">
        <title>Lysinibacillus irui.</title>
        <authorList>
            <person name="Akintayo S.O."/>
        </authorList>
    </citation>
    <scope>NUCLEOTIDE SEQUENCE</scope>
    <source>
        <strain evidence="5">IRB4-01</strain>
    </source>
</reference>
<evidence type="ECO:0000259" key="4">
    <source>
        <dbReference type="Pfam" id="PF00535"/>
    </source>
</evidence>
<evidence type="ECO:0000256" key="1">
    <source>
        <dbReference type="ARBA" id="ARBA00006739"/>
    </source>
</evidence>
<dbReference type="EMBL" id="CP113527">
    <property type="protein sequence ID" value="WDV07880.1"/>
    <property type="molecule type" value="Genomic_DNA"/>
</dbReference>
<keyword evidence="3 5" id="KW-0808">Transferase</keyword>
<dbReference type="Pfam" id="PF00535">
    <property type="entry name" value="Glycos_transf_2"/>
    <property type="match status" value="1"/>
</dbReference>
<dbReference type="SUPFAM" id="SSF53448">
    <property type="entry name" value="Nucleotide-diphospho-sugar transferases"/>
    <property type="match status" value="1"/>
</dbReference>
<dbReference type="Proteomes" id="UP001219585">
    <property type="component" value="Chromosome"/>
</dbReference>
<dbReference type="InterPro" id="IPR029044">
    <property type="entry name" value="Nucleotide-diphossugar_trans"/>
</dbReference>
<feature type="domain" description="Glycosyltransferase 2-like" evidence="4">
    <location>
        <begin position="8"/>
        <end position="173"/>
    </location>
</feature>
<dbReference type="InterPro" id="IPR001173">
    <property type="entry name" value="Glyco_trans_2-like"/>
</dbReference>
<evidence type="ECO:0000256" key="3">
    <source>
        <dbReference type="ARBA" id="ARBA00022679"/>
    </source>
</evidence>
<dbReference type="PANTHER" id="PTHR22916">
    <property type="entry name" value="GLYCOSYLTRANSFERASE"/>
    <property type="match status" value="1"/>
</dbReference>
<evidence type="ECO:0000313" key="5">
    <source>
        <dbReference type="EMBL" id="WDV07880.1"/>
    </source>
</evidence>
<protein>
    <submittedName>
        <fullName evidence="5">Glycosyltransferase</fullName>
        <ecNumber evidence="5">2.4.-.-</ecNumber>
    </submittedName>
</protein>
<dbReference type="EC" id="2.4.-.-" evidence="5"/>
<dbReference type="RefSeq" id="WP_274796052.1">
    <property type="nucleotide sequence ID" value="NZ_CP113527.1"/>
</dbReference>
<accession>A0AAJ5RT19</accession>
<keyword evidence="2 5" id="KW-0328">Glycosyltransferase</keyword>
<evidence type="ECO:0000256" key="2">
    <source>
        <dbReference type="ARBA" id="ARBA00022676"/>
    </source>
</evidence>
<evidence type="ECO:0000313" key="6">
    <source>
        <dbReference type="Proteomes" id="UP001219585"/>
    </source>
</evidence>
<name>A0AAJ5RT19_9BACI</name>
<dbReference type="KEGG" id="liu:OU989_05175"/>
<dbReference type="GO" id="GO:0016757">
    <property type="term" value="F:glycosyltransferase activity"/>
    <property type="evidence" value="ECO:0007669"/>
    <property type="project" value="UniProtKB-KW"/>
</dbReference>